<accession>A0A0F9ULT6</accession>
<dbReference type="AlphaFoldDB" id="A0A0F9ULT6"/>
<organism evidence="1">
    <name type="scientific">marine sediment metagenome</name>
    <dbReference type="NCBI Taxonomy" id="412755"/>
    <lineage>
        <taxon>unclassified sequences</taxon>
        <taxon>metagenomes</taxon>
        <taxon>ecological metagenomes</taxon>
    </lineage>
</organism>
<reference evidence="1" key="1">
    <citation type="journal article" date="2015" name="Nature">
        <title>Complex archaea that bridge the gap between prokaryotes and eukaryotes.</title>
        <authorList>
            <person name="Spang A."/>
            <person name="Saw J.H."/>
            <person name="Jorgensen S.L."/>
            <person name="Zaremba-Niedzwiedzka K."/>
            <person name="Martijn J."/>
            <person name="Lind A.E."/>
            <person name="van Eijk R."/>
            <person name="Schleper C."/>
            <person name="Guy L."/>
            <person name="Ettema T.J."/>
        </authorList>
    </citation>
    <scope>NUCLEOTIDE SEQUENCE</scope>
</reference>
<dbReference type="EMBL" id="LAZR01000129">
    <property type="protein sequence ID" value="KKN88427.1"/>
    <property type="molecule type" value="Genomic_DNA"/>
</dbReference>
<evidence type="ECO:0000313" key="1">
    <source>
        <dbReference type="EMBL" id="KKN88427.1"/>
    </source>
</evidence>
<sequence length="82" mass="9181">MGKWVQNKERPWIVEDEEGVRIAECDGEGASERIVTEHNSHAALLTACKSLRHRANVGFTIREGDVHCRQLDEAIALTEPSL</sequence>
<proteinExistence type="predicted"/>
<gene>
    <name evidence="1" type="ORF">LCGC14_0249900</name>
</gene>
<name>A0A0F9ULT6_9ZZZZ</name>
<comment type="caution">
    <text evidence="1">The sequence shown here is derived from an EMBL/GenBank/DDBJ whole genome shotgun (WGS) entry which is preliminary data.</text>
</comment>
<protein>
    <submittedName>
        <fullName evidence="1">Uncharacterized protein</fullName>
    </submittedName>
</protein>